<dbReference type="Proteomes" id="UP000194127">
    <property type="component" value="Unassembled WGS sequence"/>
</dbReference>
<dbReference type="EMBL" id="KZ110598">
    <property type="protein sequence ID" value="OSX61851.1"/>
    <property type="molecule type" value="Genomic_DNA"/>
</dbReference>
<reference evidence="1 2" key="1">
    <citation type="submission" date="2017-04" db="EMBL/GenBank/DDBJ databases">
        <title>Genome Sequence of the Model Brown-Rot Fungus Postia placenta SB12.</title>
        <authorList>
            <consortium name="DOE Joint Genome Institute"/>
            <person name="Gaskell J."/>
            <person name="Kersten P."/>
            <person name="Larrondo L.F."/>
            <person name="Canessa P."/>
            <person name="Martinez D."/>
            <person name="Hibbett D."/>
            <person name="Schmoll M."/>
            <person name="Kubicek C.P."/>
            <person name="Martinez A.T."/>
            <person name="Yadav J."/>
            <person name="Master E."/>
            <person name="Magnuson J.K."/>
            <person name="James T."/>
            <person name="Yaver D."/>
            <person name="Berka R."/>
            <person name="Labutti K."/>
            <person name="Lipzen A."/>
            <person name="Aerts A."/>
            <person name="Barry K."/>
            <person name="Henrissat B."/>
            <person name="Blanchette R."/>
            <person name="Grigoriev I."/>
            <person name="Cullen D."/>
        </authorList>
    </citation>
    <scope>NUCLEOTIDE SEQUENCE [LARGE SCALE GENOMIC DNA]</scope>
    <source>
        <strain evidence="1 2">MAD-698-R-SB12</strain>
    </source>
</reference>
<dbReference type="AlphaFoldDB" id="A0A1X6MZQ2"/>
<protein>
    <submittedName>
        <fullName evidence="1">Uncharacterized protein</fullName>
    </submittedName>
</protein>
<dbReference type="RefSeq" id="XP_024338645.1">
    <property type="nucleotide sequence ID" value="XM_024479207.1"/>
</dbReference>
<accession>A0A1X6MZQ2</accession>
<keyword evidence="2" id="KW-1185">Reference proteome</keyword>
<proteinExistence type="predicted"/>
<name>A0A1X6MZQ2_9APHY</name>
<evidence type="ECO:0000313" key="2">
    <source>
        <dbReference type="Proteomes" id="UP000194127"/>
    </source>
</evidence>
<evidence type="ECO:0000313" key="1">
    <source>
        <dbReference type="EMBL" id="OSX61851.1"/>
    </source>
</evidence>
<organism evidence="1 2">
    <name type="scientific">Postia placenta MAD-698-R-SB12</name>
    <dbReference type="NCBI Taxonomy" id="670580"/>
    <lineage>
        <taxon>Eukaryota</taxon>
        <taxon>Fungi</taxon>
        <taxon>Dikarya</taxon>
        <taxon>Basidiomycota</taxon>
        <taxon>Agaricomycotina</taxon>
        <taxon>Agaricomycetes</taxon>
        <taxon>Polyporales</taxon>
        <taxon>Adustoporiaceae</taxon>
        <taxon>Rhodonia</taxon>
    </lineage>
</organism>
<gene>
    <name evidence="1" type="ORF">POSPLADRAFT_1047096</name>
</gene>
<dbReference type="GeneID" id="36324157"/>
<sequence>MARTATMRISLGRLAIVQGCDPESDACHCAGIRPYNGGNKANTLLGHKRNLVSPMCTGIC</sequence>